<name>A0A8S0WSZ6_CYCAE</name>
<feature type="compositionally biased region" description="Polar residues" evidence="2">
    <location>
        <begin position="338"/>
        <end position="347"/>
    </location>
</feature>
<dbReference type="PROSITE" id="PS50330">
    <property type="entry name" value="UIM"/>
    <property type="match status" value="1"/>
</dbReference>
<dbReference type="EMBL" id="CACVBS010000046">
    <property type="protein sequence ID" value="CAA7264816.1"/>
    <property type="molecule type" value="Genomic_DNA"/>
</dbReference>
<dbReference type="PANTHER" id="PTHR14464">
    <property type="entry name" value="EXONUCLEASE V"/>
    <property type="match status" value="1"/>
</dbReference>
<dbReference type="PANTHER" id="PTHR14464:SF4">
    <property type="entry name" value="EXONUCLEASE V"/>
    <property type="match status" value="1"/>
</dbReference>
<dbReference type="GO" id="GO:0005634">
    <property type="term" value="C:nucleus"/>
    <property type="evidence" value="ECO:0007669"/>
    <property type="project" value="TreeGrafter"/>
</dbReference>
<reference evidence="3 4" key="1">
    <citation type="submission" date="2020-01" db="EMBL/GenBank/DDBJ databases">
        <authorList>
            <person name="Gupta K D."/>
        </authorList>
    </citation>
    <scope>NUCLEOTIDE SEQUENCE [LARGE SCALE GENOMIC DNA]</scope>
</reference>
<evidence type="ECO:0000256" key="2">
    <source>
        <dbReference type="SAM" id="MobiDB-lite"/>
    </source>
</evidence>
<evidence type="ECO:0000313" key="4">
    <source>
        <dbReference type="Proteomes" id="UP000467700"/>
    </source>
</evidence>
<evidence type="ECO:0000313" key="3">
    <source>
        <dbReference type="EMBL" id="CAA7264816.1"/>
    </source>
</evidence>
<evidence type="ECO:0008006" key="5">
    <source>
        <dbReference type="Google" id="ProtNLM"/>
    </source>
</evidence>
<dbReference type="InterPro" id="IPR003903">
    <property type="entry name" value="UIM_dom"/>
</dbReference>
<dbReference type="InterPro" id="IPR019190">
    <property type="entry name" value="EXOV"/>
</dbReference>
<dbReference type="Pfam" id="PF09810">
    <property type="entry name" value="Exo5"/>
    <property type="match status" value="2"/>
</dbReference>
<sequence>MATQGSDSFSDFDFSFSEFTEQDLAKLDAAIKPLVEPRPIPDEPPAVADASFQSEICGLNLNVLTEEELAKLDAATEEPVILEVREADALTDASFQSDVGGINFNTMSAEDLARLDEAVPQNAAGGPAIQIQLEEERPSAADDQVSGAPPTTKSPYQEFRAWNHHFSVTDLVSPAWCEAQYDYGLRGRRSRPTDQRPKSFTSASGKTIKVEQKLSESNYIATKQGLAVHRELEREMNFNELEIEIETEESMWALRLFNMIACFQSISGGIVREVPVLGIIHNEVVVGIVDEIIKVEATSHEPKNKRVSETSPNHSSKRARHDPPSSQMRIEPFFPSPKKSNTPSTHNGPRYGLYIKDNKTRAKRKIPLDQDTLSGRLQLMIYRRLLSQLLSTDPPYDFNPIWKKLELDPEEVFPTKFLVQSRLIESNDGFKTACLNDLVDMWHRQVKEADLAGVSMQLELVYRLRPSHDEKGKGKQVASSESTRSINQEEEDLARAIAASLEDACAAEVPVAGPSIRDGATIETLAAASGLVGQSSDKEDRDLQRALEQSLLEQSGASGVETPVDGGSTPTVSSKDKGKAKEQPSEPEPEGMMRFPIIGTKAFFHNDAMLDAHLDHVLKWWHGERKPEGVPVEYTYRCRWCEYANDCEWRAEKALEISQKAKERKNSRT</sequence>
<protein>
    <recommendedName>
        <fullName evidence="5">Exonuclease V</fullName>
    </recommendedName>
</protein>
<dbReference type="GO" id="GO:0045145">
    <property type="term" value="F:single-stranded DNA 5'-3' DNA exonuclease activity"/>
    <property type="evidence" value="ECO:0007669"/>
    <property type="project" value="InterPro"/>
</dbReference>
<keyword evidence="4" id="KW-1185">Reference proteome</keyword>
<evidence type="ECO:0000256" key="1">
    <source>
        <dbReference type="ARBA" id="ARBA00009797"/>
    </source>
</evidence>
<dbReference type="GO" id="GO:0005739">
    <property type="term" value="C:mitochondrion"/>
    <property type="evidence" value="ECO:0007669"/>
    <property type="project" value="TreeGrafter"/>
</dbReference>
<accession>A0A8S0WSZ6</accession>
<comment type="similarity">
    <text evidence="1">Belongs to the EXO5 family.</text>
</comment>
<dbReference type="Proteomes" id="UP000467700">
    <property type="component" value="Unassembled WGS sequence"/>
</dbReference>
<dbReference type="SMART" id="SM00726">
    <property type="entry name" value="UIM"/>
    <property type="match status" value="2"/>
</dbReference>
<organism evidence="3 4">
    <name type="scientific">Cyclocybe aegerita</name>
    <name type="common">Black poplar mushroom</name>
    <name type="synonym">Agrocybe aegerita</name>
    <dbReference type="NCBI Taxonomy" id="1973307"/>
    <lineage>
        <taxon>Eukaryota</taxon>
        <taxon>Fungi</taxon>
        <taxon>Dikarya</taxon>
        <taxon>Basidiomycota</taxon>
        <taxon>Agaricomycotina</taxon>
        <taxon>Agaricomycetes</taxon>
        <taxon>Agaricomycetidae</taxon>
        <taxon>Agaricales</taxon>
        <taxon>Agaricineae</taxon>
        <taxon>Bolbitiaceae</taxon>
        <taxon>Cyclocybe</taxon>
    </lineage>
</organism>
<feature type="region of interest" description="Disordered" evidence="2">
    <location>
        <begin position="552"/>
        <end position="593"/>
    </location>
</feature>
<gene>
    <name evidence="3" type="ORF">AAE3_LOCUS7059</name>
</gene>
<feature type="region of interest" description="Disordered" evidence="2">
    <location>
        <begin position="300"/>
        <end position="353"/>
    </location>
</feature>
<proteinExistence type="inferred from homology"/>
<dbReference type="AlphaFoldDB" id="A0A8S0WSZ6"/>
<dbReference type="GO" id="GO:0036297">
    <property type="term" value="P:interstrand cross-link repair"/>
    <property type="evidence" value="ECO:0007669"/>
    <property type="project" value="TreeGrafter"/>
</dbReference>
<feature type="compositionally biased region" description="Basic and acidic residues" evidence="2">
    <location>
        <begin position="574"/>
        <end position="584"/>
    </location>
</feature>
<dbReference type="OrthoDB" id="354769at2759"/>
<comment type="caution">
    <text evidence="3">The sequence shown here is derived from an EMBL/GenBank/DDBJ whole genome shotgun (WGS) entry which is preliminary data.</text>
</comment>